<accession>A0AAW5B5V8</accession>
<feature type="domain" description="Flagellar Assembly Protein A N-terminal region" evidence="2">
    <location>
        <begin position="8"/>
        <end position="176"/>
    </location>
</feature>
<dbReference type="PANTHER" id="PTHR38032:SF1">
    <property type="entry name" value="RNA-BINDING PROTEIN KHPB N-TERMINAL DOMAIN-CONTAINING PROTEIN"/>
    <property type="match status" value="1"/>
</dbReference>
<dbReference type="Pfam" id="PF03961">
    <property type="entry name" value="FapA"/>
    <property type="match status" value="1"/>
</dbReference>
<dbReference type="Proteomes" id="UP001199631">
    <property type="component" value="Unassembled WGS sequence"/>
</dbReference>
<dbReference type="InterPro" id="IPR046865">
    <property type="entry name" value="FapA_b_solenoid"/>
</dbReference>
<reference evidence="3 4" key="1">
    <citation type="journal article" date="2022" name="Evol. Bioinform. Online">
        <title>Draft Genome Sequence of Oceanobacillus jordanicus Strain GSFE11, a Halotolerant Plant Growth-Promoting Bacterial Endophyte Isolated From the Jordan Valley.</title>
        <authorList>
            <person name="Alhindi T."/>
            <person name="Albdaiwi R."/>
        </authorList>
    </citation>
    <scope>NUCLEOTIDE SEQUENCE [LARGE SCALE GENOMIC DNA]</scope>
    <source>
        <strain evidence="3 4">GSFE11</strain>
    </source>
</reference>
<comment type="caution">
    <text evidence="3">The sequence shown here is derived from an EMBL/GenBank/DDBJ whole genome shotgun (WGS) entry which is preliminary data.</text>
</comment>
<evidence type="ECO:0000313" key="3">
    <source>
        <dbReference type="EMBL" id="MCG3419070.1"/>
    </source>
</evidence>
<keyword evidence="4" id="KW-1185">Reference proteome</keyword>
<gene>
    <name evidence="3" type="ORF">K3T81_07900</name>
</gene>
<evidence type="ECO:0000259" key="2">
    <source>
        <dbReference type="Pfam" id="PF20250"/>
    </source>
</evidence>
<keyword evidence="1" id="KW-0175">Coiled coil</keyword>
<name>A0AAW5B5V8_9BACI</name>
<dbReference type="AlphaFoldDB" id="A0AAW5B5V8"/>
<dbReference type="Pfam" id="PF20250">
    <property type="entry name" value="FapA_N"/>
    <property type="match status" value="1"/>
</dbReference>
<organism evidence="3 4">
    <name type="scientific">Oceanobacillus jordanicus</name>
    <dbReference type="NCBI Taxonomy" id="2867266"/>
    <lineage>
        <taxon>Bacteria</taxon>
        <taxon>Bacillati</taxon>
        <taxon>Bacillota</taxon>
        <taxon>Bacilli</taxon>
        <taxon>Bacillales</taxon>
        <taxon>Bacillaceae</taxon>
        <taxon>Oceanobacillus</taxon>
    </lineage>
</organism>
<dbReference type="InterPro" id="IPR046866">
    <property type="entry name" value="FapA_N"/>
</dbReference>
<protein>
    <submittedName>
        <fullName evidence="3">FapA family protein</fullName>
    </submittedName>
</protein>
<proteinExistence type="predicted"/>
<dbReference type="InterPro" id="IPR005646">
    <property type="entry name" value="FapA"/>
</dbReference>
<feature type="coiled-coil region" evidence="1">
    <location>
        <begin position="330"/>
        <end position="364"/>
    </location>
</feature>
<dbReference type="PANTHER" id="PTHR38032">
    <property type="entry name" value="POLYMERASE-RELATED"/>
    <property type="match status" value="1"/>
</dbReference>
<dbReference type="EMBL" id="JAIFZM010000005">
    <property type="protein sequence ID" value="MCG3419070.1"/>
    <property type="molecule type" value="Genomic_DNA"/>
</dbReference>
<dbReference type="RefSeq" id="WP_238019243.1">
    <property type="nucleotide sequence ID" value="NZ_JAIFZM010000005.1"/>
</dbReference>
<sequence>MKQLRECFQVVLEKDGLSAELDCLDREMYRELKVDEEILITFMKEKQIHYGLNQTYFQQLIAKEDLSFPITIAEGKPAINGIDGEIVYHSNFTTEIDRDSNANFRNIMRIPAATTGQKLATLKPPTNEEDGINIFNKKIRAKPGKTALLKPGKNVVFHQEDQSFYAEAEGQLSIMGNTLHVYPVYEVHETLSMKYGNLDFVGTIIIHGDVPSGFSVKATADIKIYGLVEAATIIAGGTVYIAEGLAGQKEGSVVAGETVRVGYINQGSVVAEKDIFVENSILHSTCSAGEKVYCQKGNIIGGSVSAGKFVEAMDVGNRLLIKTEISLGINKLALEKEQVLVRKKKELEDEIAKLSILGKRMENTSLTTSEVKLRITKLRQRNLYEKACNELATVTESLKMVKVTLGNEQTAFITVRQNLYRNVRIAFGKYKKAIKSDSHYVRLEMNKNEIVTHPLFS</sequence>
<evidence type="ECO:0000256" key="1">
    <source>
        <dbReference type="SAM" id="Coils"/>
    </source>
</evidence>
<evidence type="ECO:0000313" key="4">
    <source>
        <dbReference type="Proteomes" id="UP001199631"/>
    </source>
</evidence>